<dbReference type="EMBL" id="GEBQ01010514">
    <property type="protein sequence ID" value="JAT29463.1"/>
    <property type="molecule type" value="Transcribed_RNA"/>
</dbReference>
<dbReference type="AlphaFoldDB" id="A0A1B6M407"/>
<reference evidence="2" key="1">
    <citation type="submission" date="2015-11" db="EMBL/GenBank/DDBJ databases">
        <title>De novo transcriptome assembly of four potential Pierce s Disease insect vectors from Arizona vineyards.</title>
        <authorList>
            <person name="Tassone E.E."/>
        </authorList>
    </citation>
    <scope>NUCLEOTIDE SEQUENCE</scope>
</reference>
<dbReference type="EMBL" id="GEBQ01009353">
    <property type="protein sequence ID" value="JAT30624.1"/>
    <property type="molecule type" value="Transcribed_RNA"/>
</dbReference>
<proteinExistence type="predicted"/>
<evidence type="ECO:0000313" key="2">
    <source>
        <dbReference type="EMBL" id="JAT30624.1"/>
    </source>
</evidence>
<name>A0A1B6M407_9HEMI</name>
<evidence type="ECO:0000313" key="1">
    <source>
        <dbReference type="EMBL" id="JAT29463.1"/>
    </source>
</evidence>
<accession>A0A1B6M407</accession>
<sequence length="155" mass="17005">ALTCTTHQSKTKRSSATTVLLGTAMVRIQDSTGQLQPVRALIDAGSQSSFITEACVQRLCLPRQKQFQPILGLSETPISSHKGTVLCFIKPSMQNNPTLETKAIILNRITSPLPSATLHDEVKSFFKGWSLADPEFYIPGKIDFLIGADLFPQLF</sequence>
<protein>
    <submittedName>
        <fullName evidence="2">Uncharacterized protein</fullName>
    </submittedName>
</protein>
<dbReference type="InterPro" id="IPR021109">
    <property type="entry name" value="Peptidase_aspartic_dom_sf"/>
</dbReference>
<dbReference type="Gene3D" id="2.40.70.10">
    <property type="entry name" value="Acid Proteases"/>
    <property type="match status" value="1"/>
</dbReference>
<feature type="non-terminal residue" evidence="2">
    <location>
        <position position="1"/>
    </location>
</feature>
<gene>
    <name evidence="1" type="ORF">g.7217</name>
    <name evidence="2" type="ORF">g.7219</name>
</gene>
<organism evidence="2">
    <name type="scientific">Graphocephala atropunctata</name>
    <dbReference type="NCBI Taxonomy" id="36148"/>
    <lineage>
        <taxon>Eukaryota</taxon>
        <taxon>Metazoa</taxon>
        <taxon>Ecdysozoa</taxon>
        <taxon>Arthropoda</taxon>
        <taxon>Hexapoda</taxon>
        <taxon>Insecta</taxon>
        <taxon>Pterygota</taxon>
        <taxon>Neoptera</taxon>
        <taxon>Paraneoptera</taxon>
        <taxon>Hemiptera</taxon>
        <taxon>Auchenorrhyncha</taxon>
        <taxon>Membracoidea</taxon>
        <taxon>Cicadellidae</taxon>
        <taxon>Cicadellinae</taxon>
        <taxon>Cicadellini</taxon>
        <taxon>Graphocephala</taxon>
    </lineage>
</organism>
<feature type="non-terminal residue" evidence="2">
    <location>
        <position position="155"/>
    </location>
</feature>